<accession>A0AAD7VJL8</accession>
<proteinExistence type="inferred from homology"/>
<dbReference type="InterPro" id="IPR050587">
    <property type="entry name" value="GNT1/Glycosyltrans_8"/>
</dbReference>
<dbReference type="SUPFAM" id="SSF53448">
    <property type="entry name" value="Nucleotide-diphospho-sugar transferases"/>
    <property type="match status" value="1"/>
</dbReference>
<evidence type="ECO:0000256" key="4">
    <source>
        <dbReference type="RuleBase" id="RU362027"/>
    </source>
</evidence>
<evidence type="ECO:0000256" key="3">
    <source>
        <dbReference type="ARBA" id="ARBA00023211"/>
    </source>
</evidence>
<evidence type="ECO:0000256" key="2">
    <source>
        <dbReference type="ARBA" id="ARBA00022679"/>
    </source>
</evidence>
<dbReference type="PANTHER" id="PTHR11183">
    <property type="entry name" value="GLYCOGENIN SUBFAMILY MEMBER"/>
    <property type="match status" value="1"/>
</dbReference>
<dbReference type="KEGG" id="qsa:O6P43_007520"/>
<dbReference type="EC" id="2.4.1.-" evidence="4"/>
<reference evidence="5" key="1">
    <citation type="journal article" date="2023" name="Science">
        <title>Elucidation of the pathway for biosynthesis of saponin adjuvants from the soapbark tree.</title>
        <authorList>
            <person name="Reed J."/>
            <person name="Orme A."/>
            <person name="El-Demerdash A."/>
            <person name="Owen C."/>
            <person name="Martin L.B.B."/>
            <person name="Misra R.C."/>
            <person name="Kikuchi S."/>
            <person name="Rejzek M."/>
            <person name="Martin A.C."/>
            <person name="Harkess A."/>
            <person name="Leebens-Mack J."/>
            <person name="Louveau T."/>
            <person name="Stephenson M.J."/>
            <person name="Osbourn A."/>
        </authorList>
    </citation>
    <scope>NUCLEOTIDE SEQUENCE</scope>
    <source>
        <strain evidence="5">S10</strain>
    </source>
</reference>
<dbReference type="InterPro" id="IPR002495">
    <property type="entry name" value="Glyco_trans_8"/>
</dbReference>
<keyword evidence="1" id="KW-0328">Glycosyltransferase</keyword>
<comment type="similarity">
    <text evidence="4">Belongs to the glycosyltransferase 8 family.</text>
</comment>
<comment type="caution">
    <text evidence="5">The sequence shown here is derived from an EMBL/GenBank/DDBJ whole genome shotgun (WGS) entry which is preliminary data.</text>
</comment>
<gene>
    <name evidence="5" type="ORF">O6P43_007520</name>
</gene>
<keyword evidence="6" id="KW-1185">Reference proteome</keyword>
<evidence type="ECO:0000256" key="1">
    <source>
        <dbReference type="ARBA" id="ARBA00022676"/>
    </source>
</evidence>
<evidence type="ECO:0000313" key="5">
    <source>
        <dbReference type="EMBL" id="KAJ7977979.1"/>
    </source>
</evidence>
<dbReference type="InterPro" id="IPR029044">
    <property type="entry name" value="Nucleotide-diphossugar_trans"/>
</dbReference>
<dbReference type="AlphaFoldDB" id="A0AAD7VJL8"/>
<dbReference type="CDD" id="cd02537">
    <property type="entry name" value="GT8_Glycogenin"/>
    <property type="match status" value="1"/>
</dbReference>
<evidence type="ECO:0000313" key="6">
    <source>
        <dbReference type="Proteomes" id="UP001163823"/>
    </source>
</evidence>
<dbReference type="GO" id="GO:0016757">
    <property type="term" value="F:glycosyltransferase activity"/>
    <property type="evidence" value="ECO:0007669"/>
    <property type="project" value="UniProtKB-KW"/>
</dbReference>
<dbReference type="Proteomes" id="UP001163823">
    <property type="component" value="Chromosome 3"/>
</dbReference>
<dbReference type="Gene3D" id="3.90.550.10">
    <property type="entry name" value="Spore Coat Polysaccharide Biosynthesis Protein SpsA, Chain A"/>
    <property type="match status" value="1"/>
</dbReference>
<keyword evidence="2" id="KW-0808">Transferase</keyword>
<sequence length="558" mass="65180">MASSNKPSSAYSSSKPKYFLLCLLFVSLPILLLVLSLKPKLNSSNRIEITDWFDLVRKEINGRKMKVGLVNFERSISSSKYFRVLQETEIVTVNCNRVDEKLTWNDIYPEWIDENKKWISPTCPEVPMPRLEDYRDLDVVFARIPCNENYGKGERGIRDVFSLQVNLVVGNLVVESGWVKPDVDRTVYVVFVGSCGPMVEIFRCDDLLMHQGEYWVYKPELRRLKQKMLMPVGSCQLAPNYAETGREVWRKFMSKTTLREHNYTTFSQRLAYATVLHSSEAYVCGAIALAHSIRQSKSTIDLLLLADDSITNKSIRGLRAAGWKISRIERILSPFAKKGTYNEWNYSKLNIWKLTDYDKVIFIDADFLVLKNIDQFFYYPQLSASPNDNTLFNSGLMVIEPSKCMFDELMEKRFSVKSYNGGDQGFLNEIFIWWHRLPSKLNFLKIFESNDKNIHHEIPEDVYTIHYLGVKPWFCYKDYDCNWDKFHTEFASDSAYKRWWKVYEAMPKKLQSYCGLTKKMDSSIRKWIRGVARNACLSDGNCKKIEVKDPRQKHILYE</sequence>
<keyword evidence="3" id="KW-0464">Manganese</keyword>
<dbReference type="Pfam" id="PF01501">
    <property type="entry name" value="Glyco_transf_8"/>
    <property type="match status" value="2"/>
</dbReference>
<protein>
    <recommendedName>
        <fullName evidence="4">Hexosyltransferase</fullName>
        <ecNumber evidence="4">2.4.1.-</ecNumber>
    </recommendedName>
</protein>
<organism evidence="5 6">
    <name type="scientific">Quillaja saponaria</name>
    <name type="common">Soap bark tree</name>
    <dbReference type="NCBI Taxonomy" id="32244"/>
    <lineage>
        <taxon>Eukaryota</taxon>
        <taxon>Viridiplantae</taxon>
        <taxon>Streptophyta</taxon>
        <taxon>Embryophyta</taxon>
        <taxon>Tracheophyta</taxon>
        <taxon>Spermatophyta</taxon>
        <taxon>Magnoliopsida</taxon>
        <taxon>eudicotyledons</taxon>
        <taxon>Gunneridae</taxon>
        <taxon>Pentapetalae</taxon>
        <taxon>rosids</taxon>
        <taxon>fabids</taxon>
        <taxon>Fabales</taxon>
        <taxon>Quillajaceae</taxon>
        <taxon>Quillaja</taxon>
    </lineage>
</organism>
<dbReference type="EMBL" id="JARAOO010000003">
    <property type="protein sequence ID" value="KAJ7977979.1"/>
    <property type="molecule type" value="Genomic_DNA"/>
</dbReference>
<name>A0AAD7VJL8_QUISA</name>